<feature type="compositionally biased region" description="Basic and acidic residues" evidence="1">
    <location>
        <begin position="16"/>
        <end position="27"/>
    </location>
</feature>
<organism evidence="2 3">
    <name type="scientific">Rubus argutus</name>
    <name type="common">Southern blackberry</name>
    <dbReference type="NCBI Taxonomy" id="59490"/>
    <lineage>
        <taxon>Eukaryota</taxon>
        <taxon>Viridiplantae</taxon>
        <taxon>Streptophyta</taxon>
        <taxon>Embryophyta</taxon>
        <taxon>Tracheophyta</taxon>
        <taxon>Spermatophyta</taxon>
        <taxon>Magnoliopsida</taxon>
        <taxon>eudicotyledons</taxon>
        <taxon>Gunneridae</taxon>
        <taxon>Pentapetalae</taxon>
        <taxon>rosids</taxon>
        <taxon>fabids</taxon>
        <taxon>Rosales</taxon>
        <taxon>Rosaceae</taxon>
        <taxon>Rosoideae</taxon>
        <taxon>Rosoideae incertae sedis</taxon>
        <taxon>Rubus</taxon>
    </lineage>
</organism>
<name>A0AAW1Y114_RUBAR</name>
<keyword evidence="3" id="KW-1185">Reference proteome</keyword>
<dbReference type="EMBL" id="JBEDUW010000002">
    <property type="protein sequence ID" value="KAK9942423.1"/>
    <property type="molecule type" value="Genomic_DNA"/>
</dbReference>
<dbReference type="AlphaFoldDB" id="A0AAW1Y114"/>
<evidence type="ECO:0000256" key="1">
    <source>
        <dbReference type="SAM" id="MobiDB-lite"/>
    </source>
</evidence>
<evidence type="ECO:0000313" key="2">
    <source>
        <dbReference type="EMBL" id="KAK9942423.1"/>
    </source>
</evidence>
<proteinExistence type="predicted"/>
<protein>
    <submittedName>
        <fullName evidence="2">Uncharacterized protein</fullName>
    </submittedName>
</protein>
<accession>A0AAW1Y114</accession>
<comment type="caution">
    <text evidence="2">The sequence shown here is derived from an EMBL/GenBank/DDBJ whole genome shotgun (WGS) entry which is preliminary data.</text>
</comment>
<gene>
    <name evidence="2" type="ORF">M0R45_008090</name>
</gene>
<reference evidence="2 3" key="1">
    <citation type="journal article" date="2023" name="G3 (Bethesda)">
        <title>A chromosome-length genome assembly and annotation of blackberry (Rubus argutus, cv. 'Hillquist').</title>
        <authorList>
            <person name="Bruna T."/>
            <person name="Aryal R."/>
            <person name="Dudchenko O."/>
            <person name="Sargent D.J."/>
            <person name="Mead D."/>
            <person name="Buti M."/>
            <person name="Cavallini A."/>
            <person name="Hytonen T."/>
            <person name="Andres J."/>
            <person name="Pham M."/>
            <person name="Weisz D."/>
            <person name="Mascagni F."/>
            <person name="Usai G."/>
            <person name="Natali L."/>
            <person name="Bassil N."/>
            <person name="Fernandez G.E."/>
            <person name="Lomsadze A."/>
            <person name="Armour M."/>
            <person name="Olukolu B."/>
            <person name="Poorten T."/>
            <person name="Britton C."/>
            <person name="Davik J."/>
            <person name="Ashrafi H."/>
            <person name="Aiden E.L."/>
            <person name="Borodovsky M."/>
            <person name="Worthington M."/>
        </authorList>
    </citation>
    <scope>NUCLEOTIDE SEQUENCE [LARGE SCALE GENOMIC DNA]</scope>
    <source>
        <strain evidence="2">PI 553951</strain>
    </source>
</reference>
<evidence type="ECO:0000313" key="3">
    <source>
        <dbReference type="Proteomes" id="UP001457282"/>
    </source>
</evidence>
<feature type="region of interest" description="Disordered" evidence="1">
    <location>
        <begin position="1"/>
        <end position="30"/>
    </location>
</feature>
<sequence length="67" mass="7302">MSLNPSKQVLRKKGSRKEEPGTFKEKAATPASVIPARRRLVKTMVAVLVVQKICSASSDSSTLSRNM</sequence>
<dbReference type="Proteomes" id="UP001457282">
    <property type="component" value="Unassembled WGS sequence"/>
</dbReference>